<dbReference type="SUPFAM" id="SSF48403">
    <property type="entry name" value="Ankyrin repeat"/>
    <property type="match status" value="1"/>
</dbReference>
<dbReference type="OrthoDB" id="432281at2759"/>
<dbReference type="Pfam" id="PF05186">
    <property type="entry name" value="Dpy-30"/>
    <property type="match status" value="1"/>
</dbReference>
<organism evidence="3 4">
    <name type="scientific">Brenthis ino</name>
    <name type="common">lesser marbled fritillary</name>
    <dbReference type="NCBI Taxonomy" id="405034"/>
    <lineage>
        <taxon>Eukaryota</taxon>
        <taxon>Metazoa</taxon>
        <taxon>Ecdysozoa</taxon>
        <taxon>Arthropoda</taxon>
        <taxon>Hexapoda</taxon>
        <taxon>Insecta</taxon>
        <taxon>Pterygota</taxon>
        <taxon>Neoptera</taxon>
        <taxon>Endopterygota</taxon>
        <taxon>Lepidoptera</taxon>
        <taxon>Glossata</taxon>
        <taxon>Ditrysia</taxon>
        <taxon>Papilionoidea</taxon>
        <taxon>Nymphalidae</taxon>
        <taxon>Heliconiinae</taxon>
        <taxon>Argynnini</taxon>
        <taxon>Brenthis</taxon>
    </lineage>
</organism>
<reference evidence="3" key="1">
    <citation type="submission" date="2021-12" db="EMBL/GenBank/DDBJ databases">
        <authorList>
            <person name="Martin H S."/>
        </authorList>
    </citation>
    <scope>NUCLEOTIDE SEQUENCE</scope>
</reference>
<dbReference type="Pfam" id="PF12796">
    <property type="entry name" value="Ank_2"/>
    <property type="match status" value="1"/>
</dbReference>
<evidence type="ECO:0000256" key="1">
    <source>
        <dbReference type="PROSITE-ProRule" id="PRU00023"/>
    </source>
</evidence>
<feature type="non-terminal residue" evidence="3">
    <location>
        <position position="381"/>
    </location>
</feature>
<dbReference type="AlphaFoldDB" id="A0A8J9Y356"/>
<dbReference type="Proteomes" id="UP000838878">
    <property type="component" value="Chromosome 10"/>
</dbReference>
<protein>
    <recommendedName>
        <fullName evidence="5">Ankyrin repeat domain-containing protein</fullName>
    </recommendedName>
</protein>
<feature type="compositionally biased region" description="Polar residues" evidence="2">
    <location>
        <begin position="114"/>
        <end position="131"/>
    </location>
</feature>
<feature type="region of interest" description="Disordered" evidence="2">
    <location>
        <begin position="112"/>
        <end position="135"/>
    </location>
</feature>
<name>A0A8J9Y356_9NEOP</name>
<proteinExistence type="predicted"/>
<dbReference type="CDD" id="cd22966">
    <property type="entry name" value="DD_DYDC-like"/>
    <property type="match status" value="1"/>
</dbReference>
<accession>A0A8J9Y356</accession>
<feature type="repeat" description="ANK" evidence="1">
    <location>
        <begin position="136"/>
        <end position="170"/>
    </location>
</feature>
<sequence length="381" mass="42680">MDIPIFHTEEGRYLAKSLGDPLIKGLTEVANHKPKDPVAFLASFLHNFPEHEKPRPGTKESNVLVTKEAPEFENEHFPHQDIIDNLPTEQIEQNDKDRAKTAIRPKPIDVITVEPQSNTSPDAPESAVSSANRDEHGQSMLHFAAARTHTNNALFQILQESDVSVGYRDELYRTARDVSIQANVLENTAEIDRWVLHLAARGRTDDIMDLLLQGYDHILDVVDEEGTLILEVINQRGNEEMKNLLASIAAFEESRESLHAAVRAGDLATVQEMVSAEGGRTLARAQNGLGRNALHVAVLAQNEDIVEYLANTHPELLRLGDNLERTALHYAMGVEKIESLSHLLIKAGAKRVLKDLKGRQPSYYFMNKSEILRLKEEEEAY</sequence>
<dbReference type="InterPro" id="IPR049630">
    <property type="entry name" value="DYDC-like_DD"/>
</dbReference>
<dbReference type="InterPro" id="IPR036770">
    <property type="entry name" value="Ankyrin_rpt-contain_sf"/>
</dbReference>
<gene>
    <name evidence="3" type="ORF">BINO364_LOCUS2573</name>
</gene>
<keyword evidence="1" id="KW-0040">ANK repeat</keyword>
<evidence type="ECO:0000313" key="3">
    <source>
        <dbReference type="EMBL" id="CAH0715679.1"/>
    </source>
</evidence>
<evidence type="ECO:0000256" key="2">
    <source>
        <dbReference type="SAM" id="MobiDB-lite"/>
    </source>
</evidence>
<dbReference type="InterPro" id="IPR002110">
    <property type="entry name" value="Ankyrin_rpt"/>
</dbReference>
<dbReference type="PANTHER" id="PTHR24172">
    <property type="entry name" value="ANK_REP_REGION DOMAIN-CONTAINING PROTEIN"/>
    <property type="match status" value="1"/>
</dbReference>
<dbReference type="Gene3D" id="1.25.40.20">
    <property type="entry name" value="Ankyrin repeat-containing domain"/>
    <property type="match status" value="2"/>
</dbReference>
<dbReference type="SMART" id="SM00248">
    <property type="entry name" value="ANK"/>
    <property type="match status" value="5"/>
</dbReference>
<evidence type="ECO:0000313" key="4">
    <source>
        <dbReference type="Proteomes" id="UP000838878"/>
    </source>
</evidence>
<evidence type="ECO:0008006" key="5">
    <source>
        <dbReference type="Google" id="ProtNLM"/>
    </source>
</evidence>
<dbReference type="PANTHER" id="PTHR24172:SF4">
    <property type="entry name" value="ANK_REP_REGION DOMAIN-CONTAINING PROTEIN"/>
    <property type="match status" value="1"/>
</dbReference>
<keyword evidence="4" id="KW-1185">Reference proteome</keyword>
<dbReference type="PROSITE" id="PS50088">
    <property type="entry name" value="ANK_REPEAT"/>
    <property type="match status" value="1"/>
</dbReference>
<dbReference type="Gene3D" id="1.20.890.10">
    <property type="entry name" value="cAMP-dependent protein kinase regulatory subunit, dimerization-anchoring domain"/>
    <property type="match status" value="1"/>
</dbReference>
<dbReference type="EMBL" id="OV170230">
    <property type="protein sequence ID" value="CAH0715679.1"/>
    <property type="molecule type" value="Genomic_DNA"/>
</dbReference>
<dbReference type="InterPro" id="IPR007858">
    <property type="entry name" value="Dpy-30_motif"/>
</dbReference>